<organism evidence="9 10">
    <name type="scientific">Sporosarcina psychrophila</name>
    <name type="common">Bacillus psychrophilus</name>
    <dbReference type="NCBI Taxonomy" id="1476"/>
    <lineage>
        <taxon>Bacteria</taxon>
        <taxon>Bacillati</taxon>
        <taxon>Bacillota</taxon>
        <taxon>Bacilli</taxon>
        <taxon>Bacillales</taxon>
        <taxon>Caryophanaceae</taxon>
        <taxon>Sporosarcina</taxon>
    </lineage>
</organism>
<dbReference type="PANTHER" id="PTHR34982:SF1">
    <property type="entry name" value="FLAGELLAR ASSEMBLY PROTEIN FLIH"/>
    <property type="match status" value="1"/>
</dbReference>
<keyword evidence="3" id="KW-0813">Transport</keyword>
<keyword evidence="9" id="KW-0282">Flagellum</keyword>
<sequence>MTSLSNVFRSLNTILENGETKEISIRSLSVSQEVNNEASLSLDSVLAERDRLLKETKTINEQEKAAIEQLRQTAIEEISVMQAAWQNEKTILQQQAYDEGFQIGYEEGHNKSLSDMTTSINASNETTELSIQNARQYLESQERVILDLAMLSAERIIGQILQDDEEVYLSVVKRALKETREMKEIKLYVSLDYFQLVSDNRTELASIFPPNVPFLIFVNEEFETTECYIETNHGRIVVSIDDQLNELREKLIGIMESGD</sequence>
<dbReference type="InterPro" id="IPR051472">
    <property type="entry name" value="T3SS_Stator/FliH"/>
</dbReference>
<dbReference type="InterPro" id="IPR018035">
    <property type="entry name" value="Flagellar_FliH/T3SS_HrpE"/>
</dbReference>
<evidence type="ECO:0000259" key="8">
    <source>
        <dbReference type="Pfam" id="PF02108"/>
    </source>
</evidence>
<evidence type="ECO:0000256" key="7">
    <source>
        <dbReference type="NCBIfam" id="TIGR03825"/>
    </source>
</evidence>
<dbReference type="Pfam" id="PF02108">
    <property type="entry name" value="FliH"/>
    <property type="match status" value="1"/>
</dbReference>
<dbReference type="GO" id="GO:0015031">
    <property type="term" value="P:protein transport"/>
    <property type="evidence" value="ECO:0007669"/>
    <property type="project" value="UniProtKB-KW"/>
</dbReference>
<keyword evidence="9" id="KW-0969">Cilium</keyword>
<dbReference type="EMBL" id="DYWT01000078">
    <property type="protein sequence ID" value="HJF31073.1"/>
    <property type="molecule type" value="Genomic_DNA"/>
</dbReference>
<comment type="similarity">
    <text evidence="2">Belongs to the FliH family.</text>
</comment>
<reference evidence="9" key="1">
    <citation type="journal article" date="2021" name="PeerJ">
        <title>Extensive microbial diversity within the chicken gut microbiome revealed by metagenomics and culture.</title>
        <authorList>
            <person name="Gilroy R."/>
            <person name="Ravi A."/>
            <person name="Getino M."/>
            <person name="Pursley I."/>
            <person name="Horton D.L."/>
            <person name="Alikhan N.F."/>
            <person name="Baker D."/>
            <person name="Gharbi K."/>
            <person name="Hall N."/>
            <person name="Watson M."/>
            <person name="Adriaenssens E.M."/>
            <person name="Foster-Nyarko E."/>
            <person name="Jarju S."/>
            <person name="Secka A."/>
            <person name="Antonio M."/>
            <person name="Oren A."/>
            <person name="Chaudhuri R.R."/>
            <person name="La Ragione R."/>
            <person name="Hildebrand F."/>
            <person name="Pallen M.J."/>
        </authorList>
    </citation>
    <scope>NUCLEOTIDE SEQUENCE</scope>
    <source>
        <strain evidence="9">CHK171-7178</strain>
    </source>
</reference>
<dbReference type="NCBIfam" id="TIGR03825">
    <property type="entry name" value="FliH_bacil"/>
    <property type="match status" value="1"/>
</dbReference>
<evidence type="ECO:0000256" key="3">
    <source>
        <dbReference type="ARBA" id="ARBA00022448"/>
    </source>
</evidence>
<evidence type="ECO:0000256" key="2">
    <source>
        <dbReference type="ARBA" id="ARBA00006602"/>
    </source>
</evidence>
<gene>
    <name evidence="9" type="primary">fliH</name>
    <name evidence="9" type="ORF">K8V56_04740</name>
</gene>
<dbReference type="InterPro" id="IPR022524">
    <property type="entry name" value="FliH_Bacilli"/>
</dbReference>
<evidence type="ECO:0000256" key="5">
    <source>
        <dbReference type="ARBA" id="ARBA00022927"/>
    </source>
</evidence>
<dbReference type="GO" id="GO:0005829">
    <property type="term" value="C:cytosol"/>
    <property type="evidence" value="ECO:0007669"/>
    <property type="project" value="TreeGrafter"/>
</dbReference>
<dbReference type="GO" id="GO:0044781">
    <property type="term" value="P:bacterial-type flagellum organization"/>
    <property type="evidence" value="ECO:0007669"/>
    <property type="project" value="UniProtKB-KW"/>
</dbReference>
<keyword evidence="5" id="KW-0653">Protein transport</keyword>
<feature type="domain" description="Flagellar assembly protein FliH/Type III secretion system HrpE" evidence="8">
    <location>
        <begin position="132"/>
        <end position="246"/>
    </location>
</feature>
<comment type="caution">
    <text evidence="9">The sequence shown here is derived from an EMBL/GenBank/DDBJ whole genome shotgun (WGS) entry which is preliminary data.</text>
</comment>
<evidence type="ECO:0000256" key="6">
    <source>
        <dbReference type="ARBA" id="ARBA00023225"/>
    </source>
</evidence>
<dbReference type="PANTHER" id="PTHR34982">
    <property type="entry name" value="YOP PROTEINS TRANSLOCATION PROTEIN L"/>
    <property type="match status" value="1"/>
</dbReference>
<evidence type="ECO:0000256" key="1">
    <source>
        <dbReference type="ARBA" id="ARBA00003041"/>
    </source>
</evidence>
<keyword evidence="9" id="KW-0966">Cell projection</keyword>
<proteinExistence type="inferred from homology"/>
<reference evidence="9" key="2">
    <citation type="submission" date="2021-09" db="EMBL/GenBank/DDBJ databases">
        <authorList>
            <person name="Gilroy R."/>
        </authorList>
    </citation>
    <scope>NUCLEOTIDE SEQUENCE</scope>
    <source>
        <strain evidence="9">CHK171-7178</strain>
    </source>
</reference>
<evidence type="ECO:0000313" key="9">
    <source>
        <dbReference type="EMBL" id="HJF31073.1"/>
    </source>
</evidence>
<accession>A0A921FWN0</accession>
<name>A0A921FWN0_SPOPS</name>
<protein>
    <recommendedName>
        <fullName evidence="7">Flagellar assembly protein FliH</fullName>
    </recommendedName>
</protein>
<evidence type="ECO:0000256" key="4">
    <source>
        <dbReference type="ARBA" id="ARBA00022795"/>
    </source>
</evidence>
<keyword evidence="6" id="KW-1006">Bacterial flagellum protein export</keyword>
<keyword evidence="4" id="KW-1005">Bacterial flagellum biogenesis</keyword>
<dbReference type="AlphaFoldDB" id="A0A921FWN0"/>
<comment type="function">
    <text evidence="1">Needed for flagellar regrowth and assembly.</text>
</comment>
<dbReference type="Proteomes" id="UP000698173">
    <property type="component" value="Unassembled WGS sequence"/>
</dbReference>
<evidence type="ECO:0000313" key="10">
    <source>
        <dbReference type="Proteomes" id="UP000698173"/>
    </source>
</evidence>